<dbReference type="AlphaFoldDB" id="A0A4R9LSZ1"/>
<dbReference type="Pfam" id="PF03167">
    <property type="entry name" value="UDG"/>
    <property type="match status" value="1"/>
</dbReference>
<dbReference type="FunFam" id="3.40.470.10:FF:000001">
    <property type="entry name" value="Uracil-DNA glycosylase"/>
    <property type="match status" value="1"/>
</dbReference>
<dbReference type="GO" id="GO:0004844">
    <property type="term" value="F:uracil DNA N-glycosylase activity"/>
    <property type="evidence" value="ECO:0007669"/>
    <property type="project" value="UniProtKB-UniRule"/>
</dbReference>
<dbReference type="RefSeq" id="WP_135764175.1">
    <property type="nucleotide sequence ID" value="NZ_RQHV01000043.1"/>
</dbReference>
<reference evidence="13" key="1">
    <citation type="journal article" date="2019" name="PLoS Negl. Trop. Dis.">
        <title>Revisiting the worldwide diversity of Leptospira species in the environment.</title>
        <authorList>
            <person name="Vincent A.T."/>
            <person name="Schiettekatte O."/>
            <person name="Bourhy P."/>
            <person name="Veyrier F.J."/>
            <person name="Picardeau M."/>
        </authorList>
    </citation>
    <scope>NUCLEOTIDE SEQUENCE [LARGE SCALE GENOMIC DNA]</scope>
    <source>
        <strain evidence="13">201400974</strain>
    </source>
</reference>
<evidence type="ECO:0000256" key="2">
    <source>
        <dbReference type="ARBA" id="ARBA00002631"/>
    </source>
</evidence>
<keyword evidence="9" id="KW-0963">Cytoplasm</keyword>
<dbReference type="InterPro" id="IPR018085">
    <property type="entry name" value="Ura-DNA_Glyclase_AS"/>
</dbReference>
<sequence>MKDVQIEEGWKKALGDEFQKPYFQTLREFVRKEYQSSVIYPPAKQIFAAFDHCPFDRVKVVILGQDPYHGQGQANGLCFSVQPGIPFPPSLQNIFKEIQSDLGKPIPKDGDLSRWAGQGVLLLNASLTVKANQAGSHQNQGWEDFTHTAIRILAENTKNLVFLLWGSFAQKKEELIDKSKHLVLKSPHPSPLSAHRGFFGNKHFSKTNEYLKQFGKEPIDW</sequence>
<name>A0A4R9LSZ1_9LEPT</name>
<evidence type="ECO:0000259" key="12">
    <source>
        <dbReference type="SMART" id="SM00986"/>
    </source>
</evidence>
<dbReference type="HAMAP" id="MF_00148">
    <property type="entry name" value="UDG"/>
    <property type="match status" value="1"/>
</dbReference>
<dbReference type="NCBIfam" id="NF003588">
    <property type="entry name" value="PRK05254.1-1"/>
    <property type="match status" value="1"/>
</dbReference>
<dbReference type="SUPFAM" id="SSF52141">
    <property type="entry name" value="Uracil-DNA glycosylase-like"/>
    <property type="match status" value="1"/>
</dbReference>
<evidence type="ECO:0000256" key="9">
    <source>
        <dbReference type="HAMAP-Rule" id="MF_00148"/>
    </source>
</evidence>
<dbReference type="CDD" id="cd10027">
    <property type="entry name" value="UDG-F1-like"/>
    <property type="match status" value="1"/>
</dbReference>
<dbReference type="InterPro" id="IPR005122">
    <property type="entry name" value="Uracil-DNA_glycosylase-like"/>
</dbReference>
<keyword evidence="13" id="KW-0326">Glycosidase</keyword>
<dbReference type="PROSITE" id="PS00130">
    <property type="entry name" value="U_DNA_GLYCOSYLASE"/>
    <property type="match status" value="1"/>
</dbReference>
<dbReference type="Proteomes" id="UP000298264">
    <property type="component" value="Unassembled WGS sequence"/>
</dbReference>
<dbReference type="InterPro" id="IPR036895">
    <property type="entry name" value="Uracil-DNA_glycosylase-like_sf"/>
</dbReference>
<gene>
    <name evidence="9" type="primary">ung</name>
    <name evidence="13" type="ORF">EHS11_09665</name>
</gene>
<evidence type="ECO:0000256" key="6">
    <source>
        <dbReference type="ARBA" id="ARBA00022763"/>
    </source>
</evidence>
<dbReference type="EMBL" id="RQHV01000043">
    <property type="protein sequence ID" value="TGN10544.1"/>
    <property type="molecule type" value="Genomic_DNA"/>
</dbReference>
<evidence type="ECO:0000256" key="11">
    <source>
        <dbReference type="RuleBase" id="RU003780"/>
    </source>
</evidence>
<comment type="subcellular location">
    <subcellularLocation>
        <location evidence="9">Cytoplasm</location>
    </subcellularLocation>
</comment>
<dbReference type="NCBIfam" id="NF003591">
    <property type="entry name" value="PRK05254.1-4"/>
    <property type="match status" value="1"/>
</dbReference>
<evidence type="ECO:0000256" key="3">
    <source>
        <dbReference type="ARBA" id="ARBA00008184"/>
    </source>
</evidence>
<evidence type="ECO:0000256" key="4">
    <source>
        <dbReference type="ARBA" id="ARBA00012030"/>
    </source>
</evidence>
<dbReference type="Gene3D" id="3.40.470.10">
    <property type="entry name" value="Uracil-DNA glycosylase-like domain"/>
    <property type="match status" value="1"/>
</dbReference>
<evidence type="ECO:0000256" key="7">
    <source>
        <dbReference type="ARBA" id="ARBA00022801"/>
    </source>
</evidence>
<dbReference type="PANTHER" id="PTHR11264:SF0">
    <property type="entry name" value="URACIL-DNA GLYCOSYLASE"/>
    <property type="match status" value="1"/>
</dbReference>
<protein>
    <recommendedName>
        <fullName evidence="5 9">Uracil-DNA glycosylase</fullName>
        <shortName evidence="9">UDG</shortName>
        <ecNumber evidence="4 9">3.2.2.27</ecNumber>
    </recommendedName>
</protein>
<accession>A0A4R9LSZ1</accession>
<dbReference type="EC" id="3.2.2.27" evidence="4 9"/>
<evidence type="ECO:0000313" key="13">
    <source>
        <dbReference type="EMBL" id="TGN10544.1"/>
    </source>
</evidence>
<keyword evidence="6 9" id="KW-0227">DNA damage</keyword>
<evidence type="ECO:0000256" key="8">
    <source>
        <dbReference type="ARBA" id="ARBA00023204"/>
    </source>
</evidence>
<dbReference type="OrthoDB" id="9804372at2"/>
<evidence type="ECO:0000313" key="14">
    <source>
        <dbReference type="Proteomes" id="UP000298264"/>
    </source>
</evidence>
<keyword evidence="14" id="KW-1185">Reference proteome</keyword>
<comment type="catalytic activity">
    <reaction evidence="1 9 11">
        <text>Hydrolyzes single-stranded DNA or mismatched double-stranded DNA and polynucleotides, releasing free uracil.</text>
        <dbReference type="EC" id="3.2.2.27"/>
    </reaction>
</comment>
<evidence type="ECO:0000256" key="5">
    <source>
        <dbReference type="ARBA" id="ARBA00018429"/>
    </source>
</evidence>
<dbReference type="GO" id="GO:0097510">
    <property type="term" value="P:base-excision repair, AP site formation via deaminated base removal"/>
    <property type="evidence" value="ECO:0007669"/>
    <property type="project" value="TreeGrafter"/>
</dbReference>
<organism evidence="13 14">
    <name type="scientific">Leptospira ilyithenensis</name>
    <dbReference type="NCBI Taxonomy" id="2484901"/>
    <lineage>
        <taxon>Bacteria</taxon>
        <taxon>Pseudomonadati</taxon>
        <taxon>Spirochaetota</taxon>
        <taxon>Spirochaetia</taxon>
        <taxon>Leptospirales</taxon>
        <taxon>Leptospiraceae</taxon>
        <taxon>Leptospira</taxon>
    </lineage>
</organism>
<keyword evidence="7 9" id="KW-0378">Hydrolase</keyword>
<dbReference type="NCBIfam" id="NF003589">
    <property type="entry name" value="PRK05254.1-2"/>
    <property type="match status" value="1"/>
</dbReference>
<feature type="active site" description="Proton acceptor" evidence="9 10">
    <location>
        <position position="66"/>
    </location>
</feature>
<evidence type="ECO:0000256" key="10">
    <source>
        <dbReference type="PROSITE-ProRule" id="PRU10072"/>
    </source>
</evidence>
<comment type="caution">
    <text evidence="13">The sequence shown here is derived from an EMBL/GenBank/DDBJ whole genome shotgun (WGS) entry which is preliminary data.</text>
</comment>
<dbReference type="SMART" id="SM00987">
    <property type="entry name" value="UreE_C"/>
    <property type="match status" value="1"/>
</dbReference>
<dbReference type="InterPro" id="IPR002043">
    <property type="entry name" value="UDG_fam1"/>
</dbReference>
<dbReference type="NCBIfam" id="NF003592">
    <property type="entry name" value="PRK05254.1-5"/>
    <property type="match status" value="1"/>
</dbReference>
<proteinExistence type="inferred from homology"/>
<dbReference type="PANTHER" id="PTHR11264">
    <property type="entry name" value="URACIL-DNA GLYCOSYLASE"/>
    <property type="match status" value="1"/>
</dbReference>
<dbReference type="SMART" id="SM00986">
    <property type="entry name" value="UDG"/>
    <property type="match status" value="1"/>
</dbReference>
<comment type="similarity">
    <text evidence="3 9 11">Belongs to the uracil-DNA glycosylase (UDG) superfamily. UNG family.</text>
</comment>
<comment type="function">
    <text evidence="2 9 11">Excises uracil residues from the DNA which can arise as a result of misincorporation of dUMP residues by DNA polymerase or due to deamination of cytosine.</text>
</comment>
<evidence type="ECO:0000256" key="1">
    <source>
        <dbReference type="ARBA" id="ARBA00001400"/>
    </source>
</evidence>
<keyword evidence="8 9" id="KW-0234">DNA repair</keyword>
<dbReference type="NCBIfam" id="TIGR00628">
    <property type="entry name" value="ung"/>
    <property type="match status" value="1"/>
</dbReference>
<feature type="domain" description="Uracil-DNA glycosylase-like" evidence="12">
    <location>
        <begin position="51"/>
        <end position="211"/>
    </location>
</feature>
<dbReference type="GO" id="GO:0005737">
    <property type="term" value="C:cytoplasm"/>
    <property type="evidence" value="ECO:0007669"/>
    <property type="project" value="UniProtKB-SubCell"/>
</dbReference>